<sequence>MSNIPILGGVAGFDCSIELFIWLVNRVRLVLILLWSDLSLILQDFWMFHFGIPVLVHVEVLYFMKAFAGLAVDSASLRTLPVAISSTVRPRTTVLASWSFYKTLVKTGPMYRSSKVTSDSIFLRIL</sequence>
<dbReference type="EMBL" id="JAOYFB010000004">
    <property type="protein sequence ID" value="KAK4013742.1"/>
    <property type="molecule type" value="Genomic_DNA"/>
</dbReference>
<organism evidence="1 2">
    <name type="scientific">Daphnia magna</name>
    <dbReference type="NCBI Taxonomy" id="35525"/>
    <lineage>
        <taxon>Eukaryota</taxon>
        <taxon>Metazoa</taxon>
        <taxon>Ecdysozoa</taxon>
        <taxon>Arthropoda</taxon>
        <taxon>Crustacea</taxon>
        <taxon>Branchiopoda</taxon>
        <taxon>Diplostraca</taxon>
        <taxon>Cladocera</taxon>
        <taxon>Anomopoda</taxon>
        <taxon>Daphniidae</taxon>
        <taxon>Daphnia</taxon>
    </lineage>
</organism>
<reference evidence="1 2" key="1">
    <citation type="journal article" date="2023" name="Nucleic Acids Res.">
        <title>The hologenome of Daphnia magna reveals possible DNA methylation and microbiome-mediated evolution of the host genome.</title>
        <authorList>
            <person name="Chaturvedi A."/>
            <person name="Li X."/>
            <person name="Dhandapani V."/>
            <person name="Marshall H."/>
            <person name="Kissane S."/>
            <person name="Cuenca-Cambronero M."/>
            <person name="Asole G."/>
            <person name="Calvet F."/>
            <person name="Ruiz-Romero M."/>
            <person name="Marangio P."/>
            <person name="Guigo R."/>
            <person name="Rago D."/>
            <person name="Mirbahai L."/>
            <person name="Eastwood N."/>
            <person name="Colbourne J.K."/>
            <person name="Zhou J."/>
            <person name="Mallon E."/>
            <person name="Orsini L."/>
        </authorList>
    </citation>
    <scope>NUCLEOTIDE SEQUENCE [LARGE SCALE GENOMIC DNA]</scope>
    <source>
        <strain evidence="1">LRV0_1</strain>
    </source>
</reference>
<accession>A0ABQ9ZLD3</accession>
<proteinExistence type="predicted"/>
<gene>
    <name evidence="1" type="ORF">OUZ56_026294</name>
</gene>
<keyword evidence="2" id="KW-1185">Reference proteome</keyword>
<protein>
    <submittedName>
        <fullName evidence="1">Uncharacterized protein</fullName>
    </submittedName>
</protein>
<comment type="caution">
    <text evidence="1">The sequence shown here is derived from an EMBL/GenBank/DDBJ whole genome shotgun (WGS) entry which is preliminary data.</text>
</comment>
<evidence type="ECO:0000313" key="1">
    <source>
        <dbReference type="EMBL" id="KAK4013742.1"/>
    </source>
</evidence>
<name>A0ABQ9ZLD3_9CRUS</name>
<dbReference type="Proteomes" id="UP001234178">
    <property type="component" value="Unassembled WGS sequence"/>
</dbReference>
<evidence type="ECO:0000313" key="2">
    <source>
        <dbReference type="Proteomes" id="UP001234178"/>
    </source>
</evidence>